<feature type="domain" description="Restriction endonuclease type IV Mrr" evidence="8">
    <location>
        <begin position="290"/>
        <end position="399"/>
    </location>
</feature>
<feature type="region of interest" description="Disordered" evidence="7">
    <location>
        <begin position="73"/>
        <end position="98"/>
    </location>
</feature>
<accession>A0ABX8UBT9</accession>
<reference evidence="9 10" key="1">
    <citation type="journal article" date="2021" name="ACS Chem. Biol.">
        <title>Genomic-Led Discovery of a Novel Glycopeptide Antibiotic by Nonomuraea coxensis DSM 45129.</title>
        <authorList>
            <person name="Yushchuk O."/>
            <person name="Vior N.M."/>
            <person name="Andreo-Vidal A."/>
            <person name="Berini F."/>
            <person name="Ruckert C."/>
            <person name="Busche T."/>
            <person name="Binda E."/>
            <person name="Kalinowski J."/>
            <person name="Truman A.W."/>
            <person name="Marinelli F."/>
        </authorList>
    </citation>
    <scope>NUCLEOTIDE SEQUENCE [LARGE SCALE GENOMIC DNA]</scope>
    <source>
        <strain evidence="9 10">DSM 45129</strain>
    </source>
</reference>
<dbReference type="GO" id="GO:0003886">
    <property type="term" value="F:DNA (cytosine-5-)-methyltransferase activity"/>
    <property type="evidence" value="ECO:0007669"/>
    <property type="project" value="UniProtKB-EC"/>
</dbReference>
<keyword evidence="5" id="KW-0680">Restriction system</keyword>
<evidence type="ECO:0000313" key="10">
    <source>
        <dbReference type="Proteomes" id="UP000824681"/>
    </source>
</evidence>
<evidence type="ECO:0000256" key="1">
    <source>
        <dbReference type="ARBA" id="ARBA00011975"/>
    </source>
</evidence>
<keyword evidence="3 6" id="KW-0808">Transferase</keyword>
<dbReference type="PROSITE" id="PS00095">
    <property type="entry name" value="C5_MTASE_2"/>
    <property type="match status" value="1"/>
</dbReference>
<dbReference type="PANTHER" id="PTHR10629">
    <property type="entry name" value="CYTOSINE-SPECIFIC METHYLTRANSFERASE"/>
    <property type="match status" value="1"/>
</dbReference>
<evidence type="ECO:0000313" key="9">
    <source>
        <dbReference type="EMBL" id="QYC45257.1"/>
    </source>
</evidence>
<evidence type="ECO:0000259" key="8">
    <source>
        <dbReference type="Pfam" id="PF04471"/>
    </source>
</evidence>
<dbReference type="PROSITE" id="PS51679">
    <property type="entry name" value="SAM_MT_C5"/>
    <property type="match status" value="1"/>
</dbReference>
<dbReference type="Gene3D" id="3.40.50.150">
    <property type="entry name" value="Vaccinia Virus protein VP39"/>
    <property type="match status" value="1"/>
</dbReference>
<dbReference type="SUPFAM" id="SSF53335">
    <property type="entry name" value="S-adenosyl-L-methionine-dependent methyltransferases"/>
    <property type="match status" value="1"/>
</dbReference>
<dbReference type="Pfam" id="PF00145">
    <property type="entry name" value="DNA_methylase"/>
    <property type="match status" value="1"/>
</dbReference>
<dbReference type="InterPro" id="IPR001525">
    <property type="entry name" value="C5_MeTfrase"/>
</dbReference>
<dbReference type="EMBL" id="CP068985">
    <property type="protein sequence ID" value="QYC45257.1"/>
    <property type="molecule type" value="Genomic_DNA"/>
</dbReference>
<keyword evidence="2 6" id="KW-0489">Methyltransferase</keyword>
<sequence length="427" mass="47560">MVRALQPRIFVIENVDRFMRSREFELLTASTNEKDGDLRDYVLQTNLLNAADYGVPQTRRRVIVLATHRDLVSSHPSGEPLKHPSPTHRKPDGKNDEGALFSHSRYWVPSRTVFKETGLETRTTELPDRTCNLLGKTLPGTFLTTDLHIGRNPTKHSLKRYRAIPEGGNRHNLPEELSTPNWINHRNGSGDVMGRLWYDRPSVTIRTEFYKPEKGRYLHPEADRPITHLEAALLQGFPLNYRWVGSKVQIARQIGNAVPVGLAKVIAGDLYRYLRAAEPGFGANPSVIDLSAVEFERLVRDLFLAMGAEGWADIAAGDGRADVLATSKDVSSGGVRLIQAMRWSGPVGLESVHALSHLMAEYAAESGVLITPSWFDRASEQFAQQNRITLINGTELRHLVGRHLNVELSSHVATPPDDALNYGAGYA</sequence>
<protein>
    <recommendedName>
        <fullName evidence="1">DNA (cytosine-5-)-methyltransferase</fullName>
        <ecNumber evidence="1">2.1.1.37</ecNumber>
    </recommendedName>
</protein>
<dbReference type="EC" id="2.1.1.37" evidence="1"/>
<evidence type="ECO:0000256" key="4">
    <source>
        <dbReference type="ARBA" id="ARBA00022691"/>
    </source>
</evidence>
<organism evidence="9 10">
    <name type="scientific">Nonomuraea coxensis DSM 45129</name>
    <dbReference type="NCBI Taxonomy" id="1122611"/>
    <lineage>
        <taxon>Bacteria</taxon>
        <taxon>Bacillati</taxon>
        <taxon>Actinomycetota</taxon>
        <taxon>Actinomycetes</taxon>
        <taxon>Streptosporangiales</taxon>
        <taxon>Streptosporangiaceae</taxon>
        <taxon>Nonomuraea</taxon>
    </lineage>
</organism>
<keyword evidence="4 6" id="KW-0949">S-adenosyl-L-methionine</keyword>
<dbReference type="InterPro" id="IPR007560">
    <property type="entry name" value="Restrct_endonuc_IV_Mrr"/>
</dbReference>
<dbReference type="Gene3D" id="3.40.1350.10">
    <property type="match status" value="1"/>
</dbReference>
<dbReference type="Proteomes" id="UP000824681">
    <property type="component" value="Chromosome"/>
</dbReference>
<dbReference type="InterPro" id="IPR050390">
    <property type="entry name" value="C5-Methyltransferase"/>
</dbReference>
<keyword evidence="10" id="KW-1185">Reference proteome</keyword>
<dbReference type="Pfam" id="PF04471">
    <property type="entry name" value="Mrr_cat"/>
    <property type="match status" value="1"/>
</dbReference>
<gene>
    <name evidence="9" type="primary">ydiO</name>
    <name evidence="9" type="ORF">Nocox_38535</name>
</gene>
<evidence type="ECO:0000256" key="7">
    <source>
        <dbReference type="SAM" id="MobiDB-lite"/>
    </source>
</evidence>
<dbReference type="GO" id="GO:0032259">
    <property type="term" value="P:methylation"/>
    <property type="evidence" value="ECO:0007669"/>
    <property type="project" value="UniProtKB-KW"/>
</dbReference>
<dbReference type="PRINTS" id="PR00105">
    <property type="entry name" value="C5METTRFRASE"/>
</dbReference>
<dbReference type="SUPFAM" id="SSF52980">
    <property type="entry name" value="Restriction endonuclease-like"/>
    <property type="match status" value="1"/>
</dbReference>
<evidence type="ECO:0000256" key="3">
    <source>
        <dbReference type="ARBA" id="ARBA00022679"/>
    </source>
</evidence>
<dbReference type="InterPro" id="IPR029063">
    <property type="entry name" value="SAM-dependent_MTases_sf"/>
</dbReference>
<proteinExistence type="inferred from homology"/>
<dbReference type="Gene3D" id="3.90.120.10">
    <property type="entry name" value="DNA Methylase, subunit A, domain 2"/>
    <property type="match status" value="1"/>
</dbReference>
<dbReference type="InterPro" id="IPR011856">
    <property type="entry name" value="tRNA_endonuc-like_dom_sf"/>
</dbReference>
<comment type="caution">
    <text evidence="6">Lacks conserved residue(s) required for the propagation of feature annotation.</text>
</comment>
<evidence type="ECO:0000256" key="6">
    <source>
        <dbReference type="PROSITE-ProRule" id="PRU01016"/>
    </source>
</evidence>
<dbReference type="InterPro" id="IPR031303">
    <property type="entry name" value="C5_meth_CS"/>
</dbReference>
<evidence type="ECO:0000256" key="2">
    <source>
        <dbReference type="ARBA" id="ARBA00022603"/>
    </source>
</evidence>
<name>A0ABX8UBT9_9ACTN</name>
<dbReference type="PANTHER" id="PTHR10629:SF52">
    <property type="entry name" value="DNA (CYTOSINE-5)-METHYLTRANSFERASE 1"/>
    <property type="match status" value="1"/>
</dbReference>
<evidence type="ECO:0000256" key="5">
    <source>
        <dbReference type="ARBA" id="ARBA00022747"/>
    </source>
</evidence>
<dbReference type="InterPro" id="IPR011335">
    <property type="entry name" value="Restrct_endonuc-II-like"/>
</dbReference>
<comment type="similarity">
    <text evidence="6">Belongs to the class I-like SAM-binding methyltransferase superfamily. C5-methyltransferase family.</text>
</comment>